<reference evidence="10 11" key="1">
    <citation type="submission" date="2018-06" db="EMBL/GenBank/DDBJ databases">
        <authorList>
            <consortium name="Pathogen Informatics"/>
            <person name="Doyle S."/>
        </authorList>
    </citation>
    <scope>NUCLEOTIDE SEQUENCE [LARGE SCALE GENOMIC DNA]</scope>
    <source>
        <strain evidence="10 11">NCTC11190</strain>
    </source>
</reference>
<evidence type="ECO:0000256" key="2">
    <source>
        <dbReference type="ARBA" id="ARBA00007118"/>
    </source>
</evidence>
<keyword evidence="3" id="KW-0285">Flavoprotein</keyword>
<dbReference type="PANTHER" id="PTHR43673:SF2">
    <property type="entry name" value="NITROREDUCTASE"/>
    <property type="match status" value="1"/>
</dbReference>
<keyword evidence="7" id="KW-0408">Iron</keyword>
<evidence type="ECO:0000256" key="4">
    <source>
        <dbReference type="ARBA" id="ARBA00022643"/>
    </source>
</evidence>
<dbReference type="RefSeq" id="WP_027291324.1">
    <property type="nucleotide sequence ID" value="NZ_UGVL01000001.1"/>
</dbReference>
<evidence type="ECO:0000256" key="8">
    <source>
        <dbReference type="ARBA" id="ARBA00023014"/>
    </source>
</evidence>
<dbReference type="InterPro" id="IPR000415">
    <property type="entry name" value="Nitroreductase-like"/>
</dbReference>
<dbReference type="GO" id="GO:0008752">
    <property type="term" value="F:FMN reductase [NAD(P)H] activity"/>
    <property type="evidence" value="ECO:0007669"/>
    <property type="project" value="UniProtKB-EC"/>
</dbReference>
<keyword evidence="6 10" id="KW-0560">Oxidoreductase</keyword>
<dbReference type="InterPro" id="IPR029479">
    <property type="entry name" value="Nitroreductase"/>
</dbReference>
<dbReference type="PANTHER" id="PTHR43673">
    <property type="entry name" value="NAD(P)H NITROREDUCTASE YDGI-RELATED"/>
    <property type="match status" value="1"/>
</dbReference>
<dbReference type="InterPro" id="IPR017896">
    <property type="entry name" value="4Fe4S_Fe-S-bd"/>
</dbReference>
<dbReference type="Proteomes" id="UP000255233">
    <property type="component" value="Unassembled WGS sequence"/>
</dbReference>
<sequence>MEIILDINEVSCVRCGRCVAVCPSRIFTQSEPRGAVGTQHTANCIVCGHCVAACPTASVRHSAFPAGTVHPIERGTLPSPEQVMLLCKARRSNRAFVKEPVPREKLEQIVEAAHRAPTASNMQQVAFTVVTDPEKLRRITNLTLDIYDSVLRKLENPLLRPLLKRLLPQVYRYLPTFHRLLDEQAKGNDLVLRGAAAVLFIHTPPEVRFGKADANLAYENGSLMAESLGIAQFYTGFVCSAVEQDRKGKFDALLELKGRKIQAGMALGVPAFRFSNYIDKKPLEVTWL</sequence>
<dbReference type="InterPro" id="IPR017900">
    <property type="entry name" value="4Fe4S_Fe_S_CS"/>
</dbReference>
<dbReference type="Gene3D" id="3.30.70.20">
    <property type="match status" value="1"/>
</dbReference>
<evidence type="ECO:0000256" key="1">
    <source>
        <dbReference type="ARBA" id="ARBA00001917"/>
    </source>
</evidence>
<dbReference type="Pfam" id="PF00881">
    <property type="entry name" value="Nitroreductase"/>
    <property type="match status" value="1"/>
</dbReference>
<evidence type="ECO:0000256" key="6">
    <source>
        <dbReference type="ARBA" id="ARBA00023002"/>
    </source>
</evidence>
<evidence type="ECO:0000256" key="3">
    <source>
        <dbReference type="ARBA" id="ARBA00022630"/>
    </source>
</evidence>
<proteinExistence type="inferred from homology"/>
<evidence type="ECO:0000256" key="7">
    <source>
        <dbReference type="ARBA" id="ARBA00023004"/>
    </source>
</evidence>
<dbReference type="EMBL" id="UGVL01000001">
    <property type="protein sequence ID" value="SUE34897.1"/>
    <property type="molecule type" value="Genomic_DNA"/>
</dbReference>
<dbReference type="PROSITE" id="PS00198">
    <property type="entry name" value="4FE4S_FER_1"/>
    <property type="match status" value="2"/>
</dbReference>
<dbReference type="SUPFAM" id="SSF54862">
    <property type="entry name" value="4Fe-4S ferredoxins"/>
    <property type="match status" value="1"/>
</dbReference>
<accession>A0A379MVM9</accession>
<dbReference type="Pfam" id="PF13237">
    <property type="entry name" value="Fer4_10"/>
    <property type="match status" value="1"/>
</dbReference>
<dbReference type="SUPFAM" id="SSF55469">
    <property type="entry name" value="FMN-dependent nitroreductase-like"/>
    <property type="match status" value="1"/>
</dbReference>
<evidence type="ECO:0000256" key="5">
    <source>
        <dbReference type="ARBA" id="ARBA00022723"/>
    </source>
</evidence>
<keyword evidence="11" id="KW-1185">Reference proteome</keyword>
<keyword evidence="8" id="KW-0411">Iron-sulfur</keyword>
<evidence type="ECO:0000313" key="11">
    <source>
        <dbReference type="Proteomes" id="UP000255233"/>
    </source>
</evidence>
<comment type="cofactor">
    <cofactor evidence="1">
        <name>FMN</name>
        <dbReference type="ChEBI" id="CHEBI:58210"/>
    </cofactor>
</comment>
<evidence type="ECO:0000313" key="10">
    <source>
        <dbReference type="EMBL" id="SUE34897.1"/>
    </source>
</evidence>
<feature type="domain" description="4Fe-4S ferredoxin-type" evidence="9">
    <location>
        <begin position="34"/>
        <end position="64"/>
    </location>
</feature>
<dbReference type="Gene3D" id="3.40.109.10">
    <property type="entry name" value="NADH Oxidase"/>
    <property type="match status" value="1"/>
</dbReference>
<feature type="domain" description="4Fe-4S ferredoxin-type" evidence="9">
    <location>
        <begin position="3"/>
        <end position="32"/>
    </location>
</feature>
<keyword evidence="5" id="KW-0479">Metal-binding</keyword>
<organism evidence="10 11">
    <name type="scientific">Rikenella microfusus</name>
    <dbReference type="NCBI Taxonomy" id="28139"/>
    <lineage>
        <taxon>Bacteria</taxon>
        <taxon>Pseudomonadati</taxon>
        <taxon>Bacteroidota</taxon>
        <taxon>Bacteroidia</taxon>
        <taxon>Bacteroidales</taxon>
        <taxon>Rikenellaceae</taxon>
        <taxon>Rikenella</taxon>
    </lineage>
</organism>
<evidence type="ECO:0000259" key="9">
    <source>
        <dbReference type="PROSITE" id="PS51379"/>
    </source>
</evidence>
<dbReference type="PROSITE" id="PS51379">
    <property type="entry name" value="4FE4S_FER_2"/>
    <property type="match status" value="2"/>
</dbReference>
<dbReference type="OrthoDB" id="1091152at2"/>
<dbReference type="AlphaFoldDB" id="A0A379MVM9"/>
<name>A0A379MVM9_9BACT</name>
<dbReference type="GO" id="GO:0051536">
    <property type="term" value="F:iron-sulfur cluster binding"/>
    <property type="evidence" value="ECO:0007669"/>
    <property type="project" value="UniProtKB-KW"/>
</dbReference>
<dbReference type="EC" id="1.5.1.39" evidence="10"/>
<protein>
    <submittedName>
        <fullName evidence="10">FMN reductase [NAD(P)H]</fullName>
        <ecNumber evidence="10">1.5.1.39</ecNumber>
    </submittedName>
</protein>
<keyword evidence="4" id="KW-0288">FMN</keyword>
<dbReference type="STRING" id="880526.GCA_000427365_01683"/>
<comment type="similarity">
    <text evidence="2">Belongs to the nitroreductase family.</text>
</comment>
<gene>
    <name evidence="10" type="primary">nfrA2</name>
    <name evidence="10" type="ORF">NCTC11190_02135</name>
</gene>
<dbReference type="GO" id="GO:0046872">
    <property type="term" value="F:metal ion binding"/>
    <property type="evidence" value="ECO:0007669"/>
    <property type="project" value="UniProtKB-KW"/>
</dbReference>